<keyword evidence="3" id="KW-1185">Reference proteome</keyword>
<dbReference type="PANTHER" id="PTHR40032">
    <property type="entry name" value="EXPORTED PROTEIN-RELATED"/>
    <property type="match status" value="1"/>
</dbReference>
<sequence length="285" mass="33992">MKKQLLHTLNERIQDFVDHNRTDLHEKARRKRELCSKRKVDIIKVNANAQIRKVIPLQEEKQVYYYVHLKYLLKQDDHFYIEEEVEERVALFTDENLVRDIEVMKEEEEFEGSQEVAEDERVHFLYDRRKAVQYAEYWWNSNNPAYKSFEVDCTNFISQCLHAGGAPMRGYPNRGKGWWMRSNNWSYSWSVANSLRWHLPSSNVGLRGIEVQFPQQLQLGDVICYDFEGDGRFDHNTIVTAKDAYGMPLVNAHTTNSRMRYWNYEDSTAYTPEIQYKFFTIEDDS</sequence>
<evidence type="ECO:0000313" key="2">
    <source>
        <dbReference type="EMBL" id="MBM7586317.1"/>
    </source>
</evidence>
<dbReference type="RefSeq" id="WP_205173557.1">
    <property type="nucleotide sequence ID" value="NZ_JAFBDZ010000003.1"/>
</dbReference>
<dbReference type="PANTHER" id="PTHR40032:SF1">
    <property type="entry name" value="EXPORTED PROTEIN"/>
    <property type="match status" value="1"/>
</dbReference>
<evidence type="ECO:0000313" key="3">
    <source>
        <dbReference type="Proteomes" id="UP001646157"/>
    </source>
</evidence>
<name>A0ABS2NEQ4_9BACI</name>
<dbReference type="EMBL" id="JAFBDZ010000003">
    <property type="protein sequence ID" value="MBM7586317.1"/>
    <property type="molecule type" value="Genomic_DNA"/>
</dbReference>
<reference evidence="2 3" key="1">
    <citation type="submission" date="2021-01" db="EMBL/GenBank/DDBJ databases">
        <title>Genomic Encyclopedia of Type Strains, Phase IV (KMG-IV): sequencing the most valuable type-strain genomes for metagenomic binning, comparative biology and taxonomic classification.</title>
        <authorList>
            <person name="Goeker M."/>
        </authorList>
    </citation>
    <scope>NUCLEOTIDE SEQUENCE [LARGE SCALE GENOMIC DNA]</scope>
    <source>
        <strain evidence="2 3">DSM 24834</strain>
    </source>
</reference>
<organism evidence="2 3">
    <name type="scientific">Rossellomorea pakistanensis</name>
    <dbReference type="NCBI Taxonomy" id="992288"/>
    <lineage>
        <taxon>Bacteria</taxon>
        <taxon>Bacillati</taxon>
        <taxon>Bacillota</taxon>
        <taxon>Bacilli</taxon>
        <taxon>Bacillales</taxon>
        <taxon>Bacillaceae</taxon>
        <taxon>Rossellomorea</taxon>
    </lineage>
</organism>
<comment type="caution">
    <text evidence="2">The sequence shown here is derived from an EMBL/GenBank/DDBJ whole genome shotgun (WGS) entry which is preliminary data.</text>
</comment>
<dbReference type="Proteomes" id="UP001646157">
    <property type="component" value="Unassembled WGS sequence"/>
</dbReference>
<proteinExistence type="predicted"/>
<dbReference type="InterPro" id="IPR024301">
    <property type="entry name" value="Amidase_6"/>
</dbReference>
<accession>A0ABS2NEQ4</accession>
<gene>
    <name evidence="2" type="ORF">JOC86_002869</name>
</gene>
<dbReference type="Pfam" id="PF12671">
    <property type="entry name" value="Amidase_6"/>
    <property type="match status" value="1"/>
</dbReference>
<evidence type="ECO:0000259" key="1">
    <source>
        <dbReference type="Pfam" id="PF12671"/>
    </source>
</evidence>
<protein>
    <recommendedName>
        <fullName evidence="1">Putative amidase domain-containing protein</fullName>
    </recommendedName>
</protein>
<feature type="domain" description="Putative amidase" evidence="1">
    <location>
        <begin position="126"/>
        <end position="277"/>
    </location>
</feature>